<evidence type="ECO:0000256" key="5">
    <source>
        <dbReference type="ARBA" id="ARBA00023136"/>
    </source>
</evidence>
<dbReference type="OrthoDB" id="547514at2759"/>
<dbReference type="PANTHER" id="PTHR11266:SF17">
    <property type="entry name" value="PROTEIN MPV17"/>
    <property type="match status" value="1"/>
</dbReference>
<keyword evidence="3" id="KW-0812">Transmembrane</keyword>
<keyword evidence="4" id="KW-1133">Transmembrane helix</keyword>
<evidence type="ECO:0000256" key="1">
    <source>
        <dbReference type="ARBA" id="ARBA00004141"/>
    </source>
</evidence>
<proteinExistence type="inferred from homology"/>
<comment type="similarity">
    <text evidence="2 6">Belongs to the peroxisomal membrane protein PXMP2/4 family.</text>
</comment>
<evidence type="ECO:0000313" key="7">
    <source>
        <dbReference type="EMBL" id="PNH11749.1"/>
    </source>
</evidence>
<evidence type="ECO:0000313" key="8">
    <source>
        <dbReference type="Proteomes" id="UP000236333"/>
    </source>
</evidence>
<dbReference type="Proteomes" id="UP000236333">
    <property type="component" value="Unassembled WGS sequence"/>
</dbReference>
<dbReference type="AlphaFoldDB" id="A0A2J8AGU9"/>
<sequence length="260" mass="26603">MPWNTRPASSSLRMVLYSSLAAPRPVPRPASRVCVTFGMLDAKILPDDPHSPAAVMTKMLLDQVLFAPAGLLMCGPPGPGLVVLWPEVAACAGLVAPTPRVYVKALLGGYLLWPAAGILNFALLPPEYRLLFNNCVNVLWTCFLSIMSSSPETEEDSAPPAAAPEPAAAVAQQLAAAAVGAAVITASAAGPPSLGFVAGLAVAVLEAAFATTSSAATPGTTLELACVAGPADHQPSASPTFNVMDALCHELREAPMGAQP</sequence>
<evidence type="ECO:0008006" key="9">
    <source>
        <dbReference type="Google" id="ProtNLM"/>
    </source>
</evidence>
<comment type="subcellular location">
    <subcellularLocation>
        <location evidence="1">Membrane</location>
        <topology evidence="1">Multi-pass membrane protein</topology>
    </subcellularLocation>
</comment>
<dbReference type="PANTHER" id="PTHR11266">
    <property type="entry name" value="PEROXISOMAL MEMBRANE PROTEIN 2, PXMP2 MPV17"/>
    <property type="match status" value="1"/>
</dbReference>
<keyword evidence="8" id="KW-1185">Reference proteome</keyword>
<comment type="caution">
    <text evidence="7">The sequence shown here is derived from an EMBL/GenBank/DDBJ whole genome shotgun (WGS) entry which is preliminary data.</text>
</comment>
<dbReference type="Pfam" id="PF04117">
    <property type="entry name" value="Mpv17_PMP22"/>
    <property type="match status" value="1"/>
</dbReference>
<evidence type="ECO:0000256" key="4">
    <source>
        <dbReference type="ARBA" id="ARBA00022989"/>
    </source>
</evidence>
<keyword evidence="5" id="KW-0472">Membrane</keyword>
<evidence type="ECO:0000256" key="6">
    <source>
        <dbReference type="RuleBase" id="RU363053"/>
    </source>
</evidence>
<dbReference type="GO" id="GO:0005737">
    <property type="term" value="C:cytoplasm"/>
    <property type="evidence" value="ECO:0007669"/>
    <property type="project" value="TreeGrafter"/>
</dbReference>
<dbReference type="EMBL" id="PGGS01000022">
    <property type="protein sequence ID" value="PNH11749.1"/>
    <property type="molecule type" value="Genomic_DNA"/>
</dbReference>
<protein>
    <recommendedName>
        <fullName evidence="9">Protein SYM1</fullName>
    </recommendedName>
</protein>
<evidence type="ECO:0000256" key="2">
    <source>
        <dbReference type="ARBA" id="ARBA00006824"/>
    </source>
</evidence>
<organism evidence="7 8">
    <name type="scientific">Tetrabaena socialis</name>
    <dbReference type="NCBI Taxonomy" id="47790"/>
    <lineage>
        <taxon>Eukaryota</taxon>
        <taxon>Viridiplantae</taxon>
        <taxon>Chlorophyta</taxon>
        <taxon>core chlorophytes</taxon>
        <taxon>Chlorophyceae</taxon>
        <taxon>CS clade</taxon>
        <taxon>Chlamydomonadales</taxon>
        <taxon>Tetrabaenaceae</taxon>
        <taxon>Tetrabaena</taxon>
    </lineage>
</organism>
<gene>
    <name evidence="7" type="ORF">TSOC_001391</name>
</gene>
<dbReference type="GO" id="GO:0016020">
    <property type="term" value="C:membrane"/>
    <property type="evidence" value="ECO:0007669"/>
    <property type="project" value="UniProtKB-SubCell"/>
</dbReference>
<evidence type="ECO:0000256" key="3">
    <source>
        <dbReference type="ARBA" id="ARBA00022692"/>
    </source>
</evidence>
<name>A0A2J8AGU9_9CHLO</name>
<accession>A0A2J8AGU9</accession>
<reference evidence="7 8" key="1">
    <citation type="journal article" date="2017" name="Mol. Biol. Evol.">
        <title>The 4-celled Tetrabaena socialis nuclear genome reveals the essential components for genetic control of cell number at the origin of multicellularity in the volvocine lineage.</title>
        <authorList>
            <person name="Featherston J."/>
            <person name="Arakaki Y."/>
            <person name="Hanschen E.R."/>
            <person name="Ferris P.J."/>
            <person name="Michod R.E."/>
            <person name="Olson B.J.S.C."/>
            <person name="Nozaki H."/>
            <person name="Durand P.M."/>
        </authorList>
    </citation>
    <scope>NUCLEOTIDE SEQUENCE [LARGE SCALE GENOMIC DNA]</scope>
    <source>
        <strain evidence="7 8">NIES-571</strain>
    </source>
</reference>
<dbReference type="InterPro" id="IPR007248">
    <property type="entry name" value="Mpv17_PMP22"/>
</dbReference>